<evidence type="ECO:0008006" key="8">
    <source>
        <dbReference type="Google" id="ProtNLM"/>
    </source>
</evidence>
<dbReference type="InterPro" id="IPR001207">
    <property type="entry name" value="Transposase_mutator"/>
</dbReference>
<keyword evidence="1" id="KW-0815">Transposition</keyword>
<evidence type="ECO:0000256" key="5">
    <source>
        <dbReference type="SAM" id="Phobius"/>
    </source>
</evidence>
<evidence type="ECO:0000256" key="2">
    <source>
        <dbReference type="ARBA" id="ARBA00023125"/>
    </source>
</evidence>
<dbReference type="PANTHER" id="PTHR31973">
    <property type="entry name" value="POLYPROTEIN, PUTATIVE-RELATED"/>
    <property type="match status" value="1"/>
</dbReference>
<keyword evidence="2" id="KW-0238">DNA-binding</keyword>
<feature type="transmembrane region" description="Helical" evidence="5">
    <location>
        <begin position="14"/>
        <end position="32"/>
    </location>
</feature>
<organism evidence="6 7">
    <name type="scientific">Tanacetum coccineum</name>
    <dbReference type="NCBI Taxonomy" id="301880"/>
    <lineage>
        <taxon>Eukaryota</taxon>
        <taxon>Viridiplantae</taxon>
        <taxon>Streptophyta</taxon>
        <taxon>Embryophyta</taxon>
        <taxon>Tracheophyta</taxon>
        <taxon>Spermatophyta</taxon>
        <taxon>Magnoliopsida</taxon>
        <taxon>eudicotyledons</taxon>
        <taxon>Gunneridae</taxon>
        <taxon>Pentapetalae</taxon>
        <taxon>asterids</taxon>
        <taxon>campanulids</taxon>
        <taxon>Asterales</taxon>
        <taxon>Asteraceae</taxon>
        <taxon>Asteroideae</taxon>
        <taxon>Anthemideae</taxon>
        <taxon>Anthemidinae</taxon>
        <taxon>Tanacetum</taxon>
    </lineage>
</organism>
<dbReference type="PANTHER" id="PTHR31973:SF189">
    <property type="entry name" value="TRANSPOSASE, MUDR, PLANT, MULE TRANSPOSASE DOMAIN PROTEIN-RELATED"/>
    <property type="match status" value="1"/>
</dbReference>
<reference evidence="6" key="2">
    <citation type="submission" date="2022-01" db="EMBL/GenBank/DDBJ databases">
        <authorList>
            <person name="Yamashiro T."/>
            <person name="Shiraishi A."/>
            <person name="Satake H."/>
            <person name="Nakayama K."/>
        </authorList>
    </citation>
    <scope>NUCLEOTIDE SEQUENCE</scope>
</reference>
<proteinExistence type="predicted"/>
<keyword evidence="5" id="KW-0472">Membrane</keyword>
<reference evidence="6" key="1">
    <citation type="journal article" date="2022" name="Int. J. Mol. Sci.">
        <title>Draft Genome of Tanacetum Coccineum: Genomic Comparison of Closely Related Tanacetum-Family Plants.</title>
        <authorList>
            <person name="Yamashiro T."/>
            <person name="Shiraishi A."/>
            <person name="Nakayama K."/>
            <person name="Satake H."/>
        </authorList>
    </citation>
    <scope>NUCLEOTIDE SEQUENCE</scope>
</reference>
<protein>
    <recommendedName>
        <fullName evidence="8">Transposase</fullName>
    </recommendedName>
</protein>
<feature type="compositionally biased region" description="Polar residues" evidence="4">
    <location>
        <begin position="279"/>
        <end position="297"/>
    </location>
</feature>
<name>A0ABQ4WFT7_9ASTR</name>
<dbReference type="Pfam" id="PF00872">
    <property type="entry name" value="Transposase_mut"/>
    <property type="match status" value="1"/>
</dbReference>
<dbReference type="Proteomes" id="UP001151760">
    <property type="component" value="Unassembled WGS sequence"/>
</dbReference>
<evidence type="ECO:0000256" key="3">
    <source>
        <dbReference type="ARBA" id="ARBA00023172"/>
    </source>
</evidence>
<keyword evidence="5" id="KW-0812">Transmembrane</keyword>
<keyword evidence="3" id="KW-0233">DNA recombination</keyword>
<comment type="caution">
    <text evidence="6">The sequence shown here is derived from an EMBL/GenBank/DDBJ whole genome shotgun (WGS) entry which is preliminary data.</text>
</comment>
<evidence type="ECO:0000256" key="1">
    <source>
        <dbReference type="ARBA" id="ARBA00022578"/>
    </source>
</evidence>
<keyword evidence="5" id="KW-1133">Transmembrane helix</keyword>
<sequence length="321" mass="37098">MVIEGEVLNDFPRFVGILITEFATGGMVNLVLKMKGDMIIKNLDLKPMIDAMMRDFCNGLGLTVISDSHKGLIEAVKTWLANAEHRHCYRHIYANFKRKSMMKEIRDLDAKAYAYLMERDPSTWCKAFFQTDRHCTSFENRISESFNGKIMAARGKPIITMLEDIRVYVMQRNWNMSKQASELQDQITPSIKKRLDHLKVEQRKWQVFASGYQVVEVRRRDHAFGVNLITRSCDYFQRKDIQAERGVMQETMLEERRKQEERPTLSEHNEVIAEHNEGLPSNSQDLGSPHDTNGQSSVEFIQDVLAVQIVPSQPLNETNTP</sequence>
<evidence type="ECO:0000313" key="6">
    <source>
        <dbReference type="EMBL" id="GJS51727.1"/>
    </source>
</evidence>
<gene>
    <name evidence="6" type="ORF">Tco_0625089</name>
</gene>
<evidence type="ECO:0000313" key="7">
    <source>
        <dbReference type="Proteomes" id="UP001151760"/>
    </source>
</evidence>
<keyword evidence="7" id="KW-1185">Reference proteome</keyword>
<feature type="region of interest" description="Disordered" evidence="4">
    <location>
        <begin position="276"/>
        <end position="297"/>
    </location>
</feature>
<accession>A0ABQ4WFT7</accession>
<dbReference type="EMBL" id="BQNB010008605">
    <property type="protein sequence ID" value="GJS51727.1"/>
    <property type="molecule type" value="Genomic_DNA"/>
</dbReference>
<evidence type="ECO:0000256" key="4">
    <source>
        <dbReference type="SAM" id="MobiDB-lite"/>
    </source>
</evidence>